<keyword evidence="4" id="KW-1185">Reference proteome</keyword>
<accession>A0A4R5D8T0</accession>
<dbReference type="RefSeq" id="WP_132065027.1">
    <property type="nucleotide sequence ID" value="NZ_SMFN01000003.1"/>
</dbReference>
<keyword evidence="1" id="KW-0812">Transmembrane</keyword>
<dbReference type="GO" id="GO:0006508">
    <property type="term" value="P:proteolysis"/>
    <property type="evidence" value="ECO:0007669"/>
    <property type="project" value="UniProtKB-KW"/>
</dbReference>
<feature type="transmembrane region" description="Helical" evidence="1">
    <location>
        <begin position="193"/>
        <end position="215"/>
    </location>
</feature>
<feature type="transmembrane region" description="Helical" evidence="1">
    <location>
        <begin position="142"/>
        <end position="159"/>
    </location>
</feature>
<keyword evidence="3" id="KW-0482">Metalloprotease</keyword>
<sequence length="429" mass="49143">MLEAIKENYFNLMVFLKNPKDEAGPKRTVVQKVKTLFSLLLIEIPVMVVLILLISGLEQLGLVDPENHAMENLIKSVSIPVLLLIVVIIIPFFEELLFRLYLRYKDNYALHFIVAVASLTGKRNQQKAATFLSSVWTKRYKFIFYFSAVLFGMVHITNFEFSYTILLLSPLLVAPQIILGLIIGYLRVRDGFISGFLMHGLHNALFIGIGILSIANHSEKLNFETLDYSIKIEETDNIRLQSTQQNYPDSLAYKNVSLKTILSQLLNTNEILLQTNNEDQLEQTLNVYFKNKSKDSSQTKSIALNQLAKTYNFQINRTSKQIEVWDLKVSNSSLLSKYKSTNDSYGNLVTINPREIIVKKSNIKSLANALTKVNKRMTFDKTGLKDTYNFTLQTTNFESMSKQLEEKYGISLVKRKMDLEQSTILFLKQ</sequence>
<keyword evidence="1" id="KW-1133">Transmembrane helix</keyword>
<dbReference type="Pfam" id="PF02517">
    <property type="entry name" value="Rce1-like"/>
    <property type="match status" value="1"/>
</dbReference>
<evidence type="ECO:0000256" key="1">
    <source>
        <dbReference type="SAM" id="Phobius"/>
    </source>
</evidence>
<evidence type="ECO:0000313" key="4">
    <source>
        <dbReference type="Proteomes" id="UP000294644"/>
    </source>
</evidence>
<dbReference type="GO" id="GO:0008237">
    <property type="term" value="F:metallopeptidase activity"/>
    <property type="evidence" value="ECO:0007669"/>
    <property type="project" value="UniProtKB-KW"/>
</dbReference>
<name>A0A4R5D8T0_9FLAO</name>
<reference evidence="3 4" key="1">
    <citation type="submission" date="2019-03" db="EMBL/GenBank/DDBJ databases">
        <title>Flavobacterium LB-D12 sp. nov., isolated from arctic soil.</title>
        <authorList>
            <person name="Chaudhary D.K."/>
        </authorList>
    </citation>
    <scope>NUCLEOTIDE SEQUENCE [LARGE SCALE GENOMIC DNA]</scope>
    <source>
        <strain evidence="3 4">LB-D12</strain>
    </source>
</reference>
<feature type="domain" description="CAAX prenyl protease 2/Lysostaphin resistance protein A-like" evidence="2">
    <location>
        <begin position="79"/>
        <end position="205"/>
    </location>
</feature>
<gene>
    <name evidence="3" type="ORF">E0F91_03800</name>
</gene>
<keyword evidence="1" id="KW-0472">Membrane</keyword>
<organism evidence="3 4">
    <name type="scientific">Flavobacterium sandaracinum</name>
    <dbReference type="NCBI Taxonomy" id="2541733"/>
    <lineage>
        <taxon>Bacteria</taxon>
        <taxon>Pseudomonadati</taxon>
        <taxon>Bacteroidota</taxon>
        <taxon>Flavobacteriia</taxon>
        <taxon>Flavobacteriales</taxon>
        <taxon>Flavobacteriaceae</taxon>
        <taxon>Flavobacterium</taxon>
    </lineage>
</organism>
<comment type="caution">
    <text evidence="3">The sequence shown here is derived from an EMBL/GenBank/DDBJ whole genome shotgun (WGS) entry which is preliminary data.</text>
</comment>
<dbReference type="GO" id="GO:0080120">
    <property type="term" value="P:CAAX-box protein maturation"/>
    <property type="evidence" value="ECO:0007669"/>
    <property type="project" value="UniProtKB-ARBA"/>
</dbReference>
<feature type="transmembrane region" description="Helical" evidence="1">
    <location>
        <begin position="165"/>
        <end position="186"/>
    </location>
</feature>
<protein>
    <submittedName>
        <fullName evidence="3">CPBP family intramembrane metalloprotease</fullName>
    </submittedName>
</protein>
<feature type="transmembrane region" description="Helical" evidence="1">
    <location>
        <begin position="77"/>
        <end position="98"/>
    </location>
</feature>
<dbReference type="AlphaFoldDB" id="A0A4R5D8T0"/>
<dbReference type="GO" id="GO:0004175">
    <property type="term" value="F:endopeptidase activity"/>
    <property type="evidence" value="ECO:0007669"/>
    <property type="project" value="UniProtKB-ARBA"/>
</dbReference>
<dbReference type="OrthoDB" id="847268at2"/>
<dbReference type="InterPro" id="IPR003675">
    <property type="entry name" value="Rce1/LyrA-like_dom"/>
</dbReference>
<evidence type="ECO:0000313" key="3">
    <source>
        <dbReference type="EMBL" id="TDE06935.1"/>
    </source>
</evidence>
<keyword evidence="3" id="KW-0645">Protease</keyword>
<dbReference type="EMBL" id="SMFN01000003">
    <property type="protein sequence ID" value="TDE06935.1"/>
    <property type="molecule type" value="Genomic_DNA"/>
</dbReference>
<dbReference type="Pfam" id="PF12543">
    <property type="entry name" value="DUF3738"/>
    <property type="match status" value="1"/>
</dbReference>
<dbReference type="Proteomes" id="UP000294644">
    <property type="component" value="Unassembled WGS sequence"/>
</dbReference>
<proteinExistence type="predicted"/>
<evidence type="ECO:0000259" key="2">
    <source>
        <dbReference type="Pfam" id="PF02517"/>
    </source>
</evidence>
<dbReference type="InterPro" id="IPR017801">
    <property type="entry name" value="DUF3738"/>
</dbReference>
<feature type="transmembrane region" description="Helical" evidence="1">
    <location>
        <begin position="36"/>
        <end position="57"/>
    </location>
</feature>
<keyword evidence="3" id="KW-0378">Hydrolase</keyword>